<feature type="binding site" evidence="8">
    <location>
        <begin position="41"/>
        <end position="49"/>
    </location>
    <ligand>
        <name>ATP</name>
        <dbReference type="ChEBI" id="CHEBI:30616"/>
    </ligand>
</feature>
<dbReference type="GO" id="GO:0036430">
    <property type="term" value="F:CMP kinase activity"/>
    <property type="evidence" value="ECO:0007669"/>
    <property type="project" value="RHEA"/>
</dbReference>
<accession>A0A158DWY9</accession>
<evidence type="ECO:0000256" key="7">
    <source>
        <dbReference type="ARBA" id="ARBA00048478"/>
    </source>
</evidence>
<comment type="subcellular location">
    <subcellularLocation>
        <location evidence="8">Cytoplasm</location>
    </subcellularLocation>
</comment>
<dbReference type="Pfam" id="PF02224">
    <property type="entry name" value="Cytidylate_kin"/>
    <property type="match status" value="1"/>
</dbReference>
<evidence type="ECO:0000256" key="9">
    <source>
        <dbReference type="SAM" id="MobiDB-lite"/>
    </source>
</evidence>
<feature type="domain" description="Cytidylate kinase" evidence="10">
    <location>
        <begin position="37"/>
        <end position="243"/>
    </location>
</feature>
<dbReference type="Proteomes" id="UP000054978">
    <property type="component" value="Unassembled WGS sequence"/>
</dbReference>
<protein>
    <recommendedName>
        <fullName evidence="8">Cytidylate kinase</fullName>
        <shortName evidence="8">CK</shortName>
        <ecNumber evidence="8">2.7.4.25</ecNumber>
    </recommendedName>
    <alternativeName>
        <fullName evidence="8">Cytidine monophosphate kinase</fullName>
        <shortName evidence="8">CMP kinase</shortName>
    </alternativeName>
</protein>
<dbReference type="InterPro" id="IPR011994">
    <property type="entry name" value="Cytidylate_kinase_dom"/>
</dbReference>
<dbReference type="InterPro" id="IPR003136">
    <property type="entry name" value="Cytidylate_kin"/>
</dbReference>
<sequence length="250" mass="27152">MKRDAFESNDCNNGPERHDTTHPAMKPTRPFDPTPVITIDGPTASGKGTVAAVVAATLGFHLLDSGALYRLAALASIRYDVEKDDATGLAKLIEALHITFREGCAQLDGVDVSGEIRAENVGNRASAIAVHPEVRQALVARQRAFRKRPGLVADGRDMGTVIFPDATLKVFLTASDEARAVRRYKQLMQKGFSANMDDLLRDLRDRDARDMNRAAAPLKPAADAKTLDTSGLSIDQAVEQIIGWFSEVRV</sequence>
<dbReference type="InterPro" id="IPR027417">
    <property type="entry name" value="P-loop_NTPase"/>
</dbReference>
<evidence type="ECO:0000256" key="3">
    <source>
        <dbReference type="ARBA" id="ARBA00022741"/>
    </source>
</evidence>
<dbReference type="GO" id="GO:0006220">
    <property type="term" value="P:pyrimidine nucleotide metabolic process"/>
    <property type="evidence" value="ECO:0007669"/>
    <property type="project" value="UniProtKB-UniRule"/>
</dbReference>
<evidence type="ECO:0000313" key="11">
    <source>
        <dbReference type="EMBL" id="SAK99151.1"/>
    </source>
</evidence>
<dbReference type="EC" id="2.7.4.25" evidence="8"/>
<reference evidence="11" key="1">
    <citation type="submission" date="2016-01" db="EMBL/GenBank/DDBJ databases">
        <authorList>
            <person name="Peeters C."/>
        </authorList>
    </citation>
    <scope>NUCLEOTIDE SEQUENCE [LARGE SCALE GENOMIC DNA]</scope>
    <source>
        <strain evidence="11">LMG 29326</strain>
    </source>
</reference>
<proteinExistence type="inferred from homology"/>
<dbReference type="GO" id="GO:0005829">
    <property type="term" value="C:cytosol"/>
    <property type="evidence" value="ECO:0007669"/>
    <property type="project" value="TreeGrafter"/>
</dbReference>
<keyword evidence="5 8" id="KW-0067">ATP-binding</keyword>
<evidence type="ECO:0000256" key="6">
    <source>
        <dbReference type="ARBA" id="ARBA00047615"/>
    </source>
</evidence>
<evidence type="ECO:0000256" key="4">
    <source>
        <dbReference type="ARBA" id="ARBA00022777"/>
    </source>
</evidence>
<dbReference type="PANTHER" id="PTHR21299">
    <property type="entry name" value="CYTIDYLATE KINASE/PANTOATE-BETA-ALANINE LIGASE"/>
    <property type="match status" value="1"/>
</dbReference>
<feature type="region of interest" description="Disordered" evidence="9">
    <location>
        <begin position="1"/>
        <end position="29"/>
    </location>
</feature>
<dbReference type="SUPFAM" id="SSF52540">
    <property type="entry name" value="P-loop containing nucleoside triphosphate hydrolases"/>
    <property type="match status" value="1"/>
</dbReference>
<evidence type="ECO:0000256" key="2">
    <source>
        <dbReference type="ARBA" id="ARBA00022679"/>
    </source>
</evidence>
<dbReference type="AlphaFoldDB" id="A0A158DWY9"/>
<keyword evidence="3 8" id="KW-0547">Nucleotide-binding</keyword>
<dbReference type="GO" id="GO:0036431">
    <property type="term" value="F:dCMP kinase activity"/>
    <property type="evidence" value="ECO:0007669"/>
    <property type="project" value="InterPro"/>
</dbReference>
<evidence type="ECO:0000256" key="1">
    <source>
        <dbReference type="ARBA" id="ARBA00009427"/>
    </source>
</evidence>
<evidence type="ECO:0000259" key="10">
    <source>
        <dbReference type="Pfam" id="PF02224"/>
    </source>
</evidence>
<dbReference type="GO" id="GO:0015949">
    <property type="term" value="P:nucleobase-containing small molecule interconversion"/>
    <property type="evidence" value="ECO:0007669"/>
    <property type="project" value="TreeGrafter"/>
</dbReference>
<dbReference type="GO" id="GO:0005524">
    <property type="term" value="F:ATP binding"/>
    <property type="evidence" value="ECO:0007669"/>
    <property type="project" value="UniProtKB-UniRule"/>
</dbReference>
<dbReference type="HAMAP" id="MF_00238">
    <property type="entry name" value="Cytidyl_kinase_type1"/>
    <property type="match status" value="1"/>
</dbReference>
<dbReference type="PANTHER" id="PTHR21299:SF2">
    <property type="entry name" value="CYTIDYLATE KINASE"/>
    <property type="match status" value="1"/>
</dbReference>
<dbReference type="Gene3D" id="3.40.50.300">
    <property type="entry name" value="P-loop containing nucleotide triphosphate hydrolases"/>
    <property type="match status" value="1"/>
</dbReference>
<evidence type="ECO:0000256" key="5">
    <source>
        <dbReference type="ARBA" id="ARBA00022840"/>
    </source>
</evidence>
<comment type="catalytic activity">
    <reaction evidence="7 8">
        <text>CMP + ATP = CDP + ADP</text>
        <dbReference type="Rhea" id="RHEA:11600"/>
        <dbReference type="ChEBI" id="CHEBI:30616"/>
        <dbReference type="ChEBI" id="CHEBI:58069"/>
        <dbReference type="ChEBI" id="CHEBI:60377"/>
        <dbReference type="ChEBI" id="CHEBI:456216"/>
        <dbReference type="EC" id="2.7.4.25"/>
    </reaction>
</comment>
<dbReference type="NCBIfam" id="TIGR00017">
    <property type="entry name" value="cmk"/>
    <property type="match status" value="1"/>
</dbReference>
<comment type="catalytic activity">
    <reaction evidence="6 8">
        <text>dCMP + ATP = dCDP + ADP</text>
        <dbReference type="Rhea" id="RHEA:25094"/>
        <dbReference type="ChEBI" id="CHEBI:30616"/>
        <dbReference type="ChEBI" id="CHEBI:57566"/>
        <dbReference type="ChEBI" id="CHEBI:58593"/>
        <dbReference type="ChEBI" id="CHEBI:456216"/>
        <dbReference type="EC" id="2.7.4.25"/>
    </reaction>
</comment>
<organism evidence="11 12">
    <name type="scientific">Caballeronia ptereochthonis</name>
    <dbReference type="NCBI Taxonomy" id="1777144"/>
    <lineage>
        <taxon>Bacteria</taxon>
        <taxon>Pseudomonadati</taxon>
        <taxon>Pseudomonadota</taxon>
        <taxon>Betaproteobacteria</taxon>
        <taxon>Burkholderiales</taxon>
        <taxon>Burkholderiaceae</taxon>
        <taxon>Caballeronia</taxon>
    </lineage>
</organism>
<keyword evidence="2 8" id="KW-0808">Transferase</keyword>
<keyword evidence="12" id="KW-1185">Reference proteome</keyword>
<dbReference type="STRING" id="1777144.AWB83_06028"/>
<name>A0A158DWY9_9BURK</name>
<dbReference type="CDD" id="cd02020">
    <property type="entry name" value="CMPK"/>
    <property type="match status" value="1"/>
</dbReference>
<gene>
    <name evidence="8" type="primary">cmk</name>
    <name evidence="11" type="ORF">AWB83_06028</name>
</gene>
<keyword evidence="4 8" id="KW-0418">Kinase</keyword>
<dbReference type="EMBL" id="FCOB02000039">
    <property type="protein sequence ID" value="SAK99151.1"/>
    <property type="molecule type" value="Genomic_DNA"/>
</dbReference>
<comment type="similarity">
    <text evidence="1 8">Belongs to the cytidylate kinase family. Type 1 subfamily.</text>
</comment>
<comment type="caution">
    <text evidence="11">The sequence shown here is derived from an EMBL/GenBank/DDBJ whole genome shotgun (WGS) entry which is preliminary data.</text>
</comment>
<evidence type="ECO:0000313" key="12">
    <source>
        <dbReference type="Proteomes" id="UP000054978"/>
    </source>
</evidence>
<keyword evidence="8" id="KW-0963">Cytoplasm</keyword>
<evidence type="ECO:0000256" key="8">
    <source>
        <dbReference type="HAMAP-Rule" id="MF_00238"/>
    </source>
</evidence>